<dbReference type="RefSeq" id="WP_183219141.1">
    <property type="nucleotide sequence ID" value="NZ_BMPW01000003.1"/>
</dbReference>
<protein>
    <submittedName>
        <fullName evidence="4">Succinate-semialdehyde dehydrogenase/glutarate-semialdehyde dehydrogenase</fullName>
        <ecNumber evidence="4">1.2.1.16</ecNumber>
        <ecNumber evidence="4">1.2.1.20</ecNumber>
        <ecNumber evidence="4">1.2.1.79</ecNumber>
    </submittedName>
</protein>
<dbReference type="AlphaFoldDB" id="A0A7W5AF18"/>
<dbReference type="GO" id="GO:0009450">
    <property type="term" value="P:gamma-aminobutyric acid catabolic process"/>
    <property type="evidence" value="ECO:0007669"/>
    <property type="project" value="TreeGrafter"/>
</dbReference>
<dbReference type="Pfam" id="PF00171">
    <property type="entry name" value="Aldedh"/>
    <property type="match status" value="1"/>
</dbReference>
<dbReference type="GO" id="GO:0102810">
    <property type="term" value="F:glutarate-semialdehyde dehydrogenase (NADP+) activity"/>
    <property type="evidence" value="ECO:0007669"/>
    <property type="project" value="UniProtKB-EC"/>
</dbReference>
<evidence type="ECO:0000313" key="5">
    <source>
        <dbReference type="Proteomes" id="UP000590749"/>
    </source>
</evidence>
<dbReference type="InterPro" id="IPR016161">
    <property type="entry name" value="Ald_DH/histidinol_DH"/>
</dbReference>
<gene>
    <name evidence="4" type="ORF">FHR83_002545</name>
</gene>
<evidence type="ECO:0000256" key="2">
    <source>
        <dbReference type="ARBA" id="ARBA00023002"/>
    </source>
</evidence>
<evidence type="ECO:0000259" key="3">
    <source>
        <dbReference type="Pfam" id="PF00171"/>
    </source>
</evidence>
<dbReference type="EC" id="1.2.1.79" evidence="4"/>
<dbReference type="FunFam" id="3.40.605.10:FF:000007">
    <property type="entry name" value="NAD/NADP-dependent betaine aldehyde dehydrogenase"/>
    <property type="match status" value="1"/>
</dbReference>
<comment type="similarity">
    <text evidence="1">Belongs to the aldehyde dehydrogenase family.</text>
</comment>
<evidence type="ECO:0000313" key="4">
    <source>
        <dbReference type="EMBL" id="MBB3094882.1"/>
    </source>
</evidence>
<dbReference type="FunFam" id="3.40.309.10:FF:000009">
    <property type="entry name" value="Aldehyde dehydrogenase A"/>
    <property type="match status" value="1"/>
</dbReference>
<keyword evidence="2 4" id="KW-0560">Oxidoreductase</keyword>
<dbReference type="PANTHER" id="PTHR43353:SF5">
    <property type="entry name" value="SUCCINATE-SEMIALDEHYDE DEHYDROGENASE, MITOCHONDRIAL"/>
    <property type="match status" value="1"/>
</dbReference>
<dbReference type="Proteomes" id="UP000590749">
    <property type="component" value="Unassembled WGS sequence"/>
</dbReference>
<dbReference type="InterPro" id="IPR016163">
    <property type="entry name" value="Ald_DH_C"/>
</dbReference>
<dbReference type="Gene3D" id="3.40.605.10">
    <property type="entry name" value="Aldehyde Dehydrogenase, Chain A, domain 1"/>
    <property type="match status" value="1"/>
</dbReference>
<dbReference type="CDD" id="cd07103">
    <property type="entry name" value="ALDH_F5_SSADH_GabD"/>
    <property type="match status" value="1"/>
</dbReference>
<dbReference type="SUPFAM" id="SSF53720">
    <property type="entry name" value="ALDH-like"/>
    <property type="match status" value="1"/>
</dbReference>
<dbReference type="EC" id="1.2.1.20" evidence="4"/>
<reference evidence="4 5" key="1">
    <citation type="submission" date="2020-08" db="EMBL/GenBank/DDBJ databases">
        <title>Genomic Encyclopedia of Type Strains, Phase III (KMG-III): the genomes of soil and plant-associated and newly described type strains.</title>
        <authorList>
            <person name="Whitman W."/>
        </authorList>
    </citation>
    <scope>NUCLEOTIDE SEQUENCE [LARGE SCALE GENOMIC DNA]</scope>
    <source>
        <strain evidence="4 5">CECT 3287</strain>
    </source>
</reference>
<sequence length="476" mass="50121">MTYPDLSLYIDGEWIADRVTVPVINPATEETLAHLPLAGVDDLDRAIAAAVRGGKVWRDTPVADRTRILLRAADLLAGRADRVAEIMTLEQGKPRAEARNEVLRVAGALRWDAEDARRAYGRIIPSAGDTVLSVRHEPVGPVAAFTPWNFPAGSPMRKMAGALSAGCSIVIKASEETPGTASEIVRCFAEAGLPAGALNLVFGEPAEVSKHLIASPDIRLVAFTGSIPVGKLLAAQAGAEMKPSLMELGGHAPVIVAADADPVQAARKAAFAKFVNAGQVCTSPSRFLVHESLYSTFVAEFTAAAGRVVVGDGLHEGVTMGPLANERRLKAMEELVADAVSRGAVIKAGGERLDRPGYFFPPTVLVDVPGDARIMREEPFGPIAPIVAFSDLDEALRIANSLPYGLAAYGFTRSSKTAERLATGFEAGILSINHCGGSVHEAPSGGVKQSGYGREGGPEGVEAYLITKRVSHLLVD</sequence>
<dbReference type="InterPro" id="IPR050740">
    <property type="entry name" value="Aldehyde_DH_Superfamily"/>
</dbReference>
<dbReference type="Gene3D" id="3.40.309.10">
    <property type="entry name" value="Aldehyde Dehydrogenase, Chain A, domain 2"/>
    <property type="match status" value="1"/>
</dbReference>
<keyword evidence="5" id="KW-1185">Reference proteome</keyword>
<organism evidence="4 5">
    <name type="scientific">Actinoplanes campanulatus</name>
    <dbReference type="NCBI Taxonomy" id="113559"/>
    <lineage>
        <taxon>Bacteria</taxon>
        <taxon>Bacillati</taxon>
        <taxon>Actinomycetota</taxon>
        <taxon>Actinomycetes</taxon>
        <taxon>Micromonosporales</taxon>
        <taxon>Micromonosporaceae</taxon>
        <taxon>Actinoplanes</taxon>
    </lineage>
</organism>
<dbReference type="PANTHER" id="PTHR43353">
    <property type="entry name" value="SUCCINATE-SEMIALDEHYDE DEHYDROGENASE, MITOCHONDRIAL"/>
    <property type="match status" value="1"/>
</dbReference>
<dbReference type="GO" id="GO:0004777">
    <property type="term" value="F:succinate-semialdehyde dehydrogenase (NAD+) activity"/>
    <property type="evidence" value="ECO:0007669"/>
    <property type="project" value="TreeGrafter"/>
</dbReference>
<name>A0A7W5AF18_9ACTN</name>
<evidence type="ECO:0000256" key="1">
    <source>
        <dbReference type="ARBA" id="ARBA00009986"/>
    </source>
</evidence>
<feature type="domain" description="Aldehyde dehydrogenase" evidence="3">
    <location>
        <begin position="17"/>
        <end position="470"/>
    </location>
</feature>
<dbReference type="InterPro" id="IPR016162">
    <property type="entry name" value="Ald_DH_N"/>
</dbReference>
<dbReference type="EMBL" id="JACHXF010000004">
    <property type="protein sequence ID" value="MBB3094882.1"/>
    <property type="molecule type" value="Genomic_DNA"/>
</dbReference>
<dbReference type="GO" id="GO:0036243">
    <property type="term" value="F:succinate-semialdehyde dehydrogenase (NADP+) activity"/>
    <property type="evidence" value="ECO:0007669"/>
    <property type="project" value="UniProtKB-EC"/>
</dbReference>
<proteinExistence type="inferred from homology"/>
<accession>A0A7W5AF18</accession>
<dbReference type="EC" id="1.2.1.16" evidence="4"/>
<dbReference type="InterPro" id="IPR015590">
    <property type="entry name" value="Aldehyde_DH_dom"/>
</dbReference>
<comment type="caution">
    <text evidence="4">The sequence shown here is derived from an EMBL/GenBank/DDBJ whole genome shotgun (WGS) entry which is preliminary data.</text>
</comment>